<evidence type="ECO:0000259" key="1">
    <source>
        <dbReference type="Pfam" id="PF05168"/>
    </source>
</evidence>
<protein>
    <submittedName>
        <fullName evidence="2">HEPN domain-containing protein</fullName>
    </submittedName>
</protein>
<dbReference type="SUPFAM" id="SSF81593">
    <property type="entry name" value="Nucleotidyltransferase substrate binding subunit/domain"/>
    <property type="match status" value="1"/>
</dbReference>
<dbReference type="Proteomes" id="UP000823850">
    <property type="component" value="Unassembled WGS sequence"/>
</dbReference>
<dbReference type="AlphaFoldDB" id="A0A9D2R5N0"/>
<accession>A0A9D2R5N0</accession>
<gene>
    <name evidence="2" type="ORF">H9913_02830</name>
</gene>
<sequence>MIKNNYLDIAENDLQYLEAVLKTGNTFYNQLAVQCQQVAEKFLKGYLDRVLLEEDVSDLLRKHNMKKIAAKLNEIKPELKLDTIGLAYLTDFYFDARYPGDDFYTVSKEEFEKCLAIMYDTVNQLKSMDL</sequence>
<evidence type="ECO:0000313" key="3">
    <source>
        <dbReference type="Proteomes" id="UP000823850"/>
    </source>
</evidence>
<dbReference type="EMBL" id="DWUX01000054">
    <property type="protein sequence ID" value="HJD38938.1"/>
    <property type="molecule type" value="Genomic_DNA"/>
</dbReference>
<dbReference type="InterPro" id="IPR007842">
    <property type="entry name" value="HEPN_dom"/>
</dbReference>
<dbReference type="Gene3D" id="1.20.120.330">
    <property type="entry name" value="Nucleotidyltransferases domain 2"/>
    <property type="match status" value="1"/>
</dbReference>
<comment type="caution">
    <text evidence="2">The sequence shown here is derived from an EMBL/GenBank/DDBJ whole genome shotgun (WGS) entry which is preliminary data.</text>
</comment>
<organism evidence="2 3">
    <name type="scientific">Candidatus Blautia stercoripullorum</name>
    <dbReference type="NCBI Taxonomy" id="2838502"/>
    <lineage>
        <taxon>Bacteria</taxon>
        <taxon>Bacillati</taxon>
        <taxon>Bacillota</taxon>
        <taxon>Clostridia</taxon>
        <taxon>Lachnospirales</taxon>
        <taxon>Lachnospiraceae</taxon>
        <taxon>Blautia</taxon>
    </lineage>
</organism>
<feature type="domain" description="HEPN" evidence="1">
    <location>
        <begin position="6"/>
        <end position="118"/>
    </location>
</feature>
<reference evidence="2" key="1">
    <citation type="journal article" date="2021" name="PeerJ">
        <title>Extensive microbial diversity within the chicken gut microbiome revealed by metagenomics and culture.</title>
        <authorList>
            <person name="Gilroy R."/>
            <person name="Ravi A."/>
            <person name="Getino M."/>
            <person name="Pursley I."/>
            <person name="Horton D.L."/>
            <person name="Alikhan N.F."/>
            <person name="Baker D."/>
            <person name="Gharbi K."/>
            <person name="Hall N."/>
            <person name="Watson M."/>
            <person name="Adriaenssens E.M."/>
            <person name="Foster-Nyarko E."/>
            <person name="Jarju S."/>
            <person name="Secka A."/>
            <person name="Antonio M."/>
            <person name="Oren A."/>
            <person name="Chaudhuri R.R."/>
            <person name="La Ragione R."/>
            <person name="Hildebrand F."/>
            <person name="Pallen M.J."/>
        </authorList>
    </citation>
    <scope>NUCLEOTIDE SEQUENCE</scope>
    <source>
        <strain evidence="2">ChiW19-6364</strain>
    </source>
</reference>
<name>A0A9D2R5N0_9FIRM</name>
<proteinExistence type="predicted"/>
<evidence type="ECO:0000313" key="2">
    <source>
        <dbReference type="EMBL" id="HJD38938.1"/>
    </source>
</evidence>
<reference evidence="2" key="2">
    <citation type="submission" date="2021-04" db="EMBL/GenBank/DDBJ databases">
        <authorList>
            <person name="Gilroy R."/>
        </authorList>
    </citation>
    <scope>NUCLEOTIDE SEQUENCE</scope>
    <source>
        <strain evidence="2">ChiW19-6364</strain>
    </source>
</reference>
<dbReference type="Pfam" id="PF05168">
    <property type="entry name" value="HEPN"/>
    <property type="match status" value="1"/>
</dbReference>